<proteinExistence type="inferred from homology"/>
<feature type="domain" description="GH10" evidence="5">
    <location>
        <begin position="22"/>
        <end position="315"/>
    </location>
</feature>
<sequence length="381" mass="42621">MNIARKGRVKLQALDQHGRPIPNATVSLKQTRGGFPLGVAINNYFLNNAPYQSWFFSRFKHTVFENELKWVSNEPSRGSEDYSTSDALVRILQSRGVAIRGHNVLWADPKYQPGWVGGLSPADLRAAATKRVNSVVGRYKGQLIHWDVMNENLHNNFFESKLGNQASRQFYSSANRIDGRATPFLNEYNTIEDSRDGASSPAKYLAKIREFRAQGYNGPLGIGLQGHFSTPNLPYTRSAIDALASARLPIWVTELDVTSGPNQASYLDQVMHEIHSHPAVQGIILWVARSPQGCYAMCLTDGNFKNLATGDVVDRFRGQLAENDHYPGTTDSDGFYEDSFYHGEYEATISHPDDEGLFNSRQINIVPQSETEDVHRITINV</sequence>
<comment type="similarity">
    <text evidence="1">Belongs to the glycosyl hydrolase 10 (cellulase F) family.</text>
</comment>
<dbReference type="AlphaFoldDB" id="A0A9N7RIB2"/>
<comment type="caution">
    <text evidence="6">The sequence shown here is derived from an EMBL/GenBank/DDBJ whole genome shotgun (WGS) entry which is preliminary data.</text>
</comment>
<dbReference type="InterPro" id="IPR044846">
    <property type="entry name" value="GH10"/>
</dbReference>
<evidence type="ECO:0000256" key="1">
    <source>
        <dbReference type="ARBA" id="ARBA00007495"/>
    </source>
</evidence>
<keyword evidence="7" id="KW-1185">Reference proteome</keyword>
<dbReference type="InterPro" id="IPR001000">
    <property type="entry name" value="GH10_dom"/>
</dbReference>
<evidence type="ECO:0000313" key="7">
    <source>
        <dbReference type="Proteomes" id="UP001153555"/>
    </source>
</evidence>
<dbReference type="Pfam" id="PF00331">
    <property type="entry name" value="Glyco_hydro_10"/>
    <property type="match status" value="1"/>
</dbReference>
<dbReference type="PANTHER" id="PTHR31490">
    <property type="entry name" value="GLYCOSYL HYDROLASE"/>
    <property type="match status" value="1"/>
</dbReference>
<protein>
    <submittedName>
        <fullName evidence="6">Glycosyl hydrolase family 10 protein</fullName>
    </submittedName>
</protein>
<dbReference type="InterPro" id="IPR017853">
    <property type="entry name" value="GH"/>
</dbReference>
<evidence type="ECO:0000259" key="5">
    <source>
        <dbReference type="PROSITE" id="PS51760"/>
    </source>
</evidence>
<accession>A0A9N7RIB2</accession>
<dbReference type="PANTHER" id="PTHR31490:SF2">
    <property type="entry name" value="GLYCOSYL HYDROLASE FAMILY 10 PROTEIN"/>
    <property type="match status" value="1"/>
</dbReference>
<dbReference type="EMBL" id="CACSLK010027831">
    <property type="protein sequence ID" value="CAA0830978.1"/>
    <property type="molecule type" value="Genomic_DNA"/>
</dbReference>
<dbReference type="SUPFAM" id="SSF51445">
    <property type="entry name" value="(Trans)glycosidases"/>
    <property type="match status" value="1"/>
</dbReference>
<keyword evidence="4" id="KW-0624">Polysaccharide degradation</keyword>
<evidence type="ECO:0000256" key="2">
    <source>
        <dbReference type="ARBA" id="ARBA00022801"/>
    </source>
</evidence>
<keyword evidence="3" id="KW-0119">Carbohydrate metabolism</keyword>
<evidence type="ECO:0000256" key="4">
    <source>
        <dbReference type="ARBA" id="ARBA00023326"/>
    </source>
</evidence>
<dbReference type="GO" id="GO:0000272">
    <property type="term" value="P:polysaccharide catabolic process"/>
    <property type="evidence" value="ECO:0007669"/>
    <property type="project" value="UniProtKB-KW"/>
</dbReference>
<gene>
    <name evidence="6" type="ORF">SHERM_26361</name>
</gene>
<organism evidence="6 7">
    <name type="scientific">Striga hermonthica</name>
    <name type="common">Purple witchweed</name>
    <name type="synonym">Buchnera hermonthica</name>
    <dbReference type="NCBI Taxonomy" id="68872"/>
    <lineage>
        <taxon>Eukaryota</taxon>
        <taxon>Viridiplantae</taxon>
        <taxon>Streptophyta</taxon>
        <taxon>Embryophyta</taxon>
        <taxon>Tracheophyta</taxon>
        <taxon>Spermatophyta</taxon>
        <taxon>Magnoliopsida</taxon>
        <taxon>eudicotyledons</taxon>
        <taxon>Gunneridae</taxon>
        <taxon>Pentapetalae</taxon>
        <taxon>asterids</taxon>
        <taxon>lamiids</taxon>
        <taxon>Lamiales</taxon>
        <taxon>Orobanchaceae</taxon>
        <taxon>Buchnereae</taxon>
        <taxon>Striga</taxon>
    </lineage>
</organism>
<dbReference type="PROSITE" id="PS51760">
    <property type="entry name" value="GH10_2"/>
    <property type="match status" value="1"/>
</dbReference>
<dbReference type="SMART" id="SM00633">
    <property type="entry name" value="Glyco_10"/>
    <property type="match status" value="1"/>
</dbReference>
<name>A0A9N7RIB2_STRHE</name>
<evidence type="ECO:0000256" key="3">
    <source>
        <dbReference type="ARBA" id="ARBA00023277"/>
    </source>
</evidence>
<keyword evidence="2 6" id="KW-0378">Hydrolase</keyword>
<dbReference type="Gene3D" id="3.20.20.80">
    <property type="entry name" value="Glycosidases"/>
    <property type="match status" value="1"/>
</dbReference>
<reference evidence="6" key="1">
    <citation type="submission" date="2019-12" db="EMBL/GenBank/DDBJ databases">
        <authorList>
            <person name="Scholes J."/>
        </authorList>
    </citation>
    <scope>NUCLEOTIDE SEQUENCE</scope>
</reference>
<evidence type="ECO:0000313" key="6">
    <source>
        <dbReference type="EMBL" id="CAA0830978.1"/>
    </source>
</evidence>
<dbReference type="Proteomes" id="UP001153555">
    <property type="component" value="Unassembled WGS sequence"/>
</dbReference>
<dbReference type="OrthoDB" id="3055998at2759"/>
<dbReference type="GO" id="GO:0031176">
    <property type="term" value="F:endo-1,4-beta-xylanase activity"/>
    <property type="evidence" value="ECO:0007669"/>
    <property type="project" value="UniProtKB-ARBA"/>
</dbReference>